<evidence type="ECO:0000256" key="1">
    <source>
        <dbReference type="SAM" id="MobiDB-lite"/>
    </source>
</evidence>
<feature type="transmembrane region" description="Helical" evidence="2">
    <location>
        <begin position="120"/>
        <end position="142"/>
    </location>
</feature>
<organism evidence="3 4">
    <name type="scientific">Piscinibacter gummiphilus</name>
    <dbReference type="NCBI Taxonomy" id="946333"/>
    <lineage>
        <taxon>Bacteria</taxon>
        <taxon>Pseudomonadati</taxon>
        <taxon>Pseudomonadota</taxon>
        <taxon>Betaproteobacteria</taxon>
        <taxon>Burkholderiales</taxon>
        <taxon>Sphaerotilaceae</taxon>
        <taxon>Piscinibacter</taxon>
    </lineage>
</organism>
<dbReference type="EMBL" id="CP136336">
    <property type="protein sequence ID" value="WOB08137.1"/>
    <property type="molecule type" value="Genomic_DNA"/>
</dbReference>
<dbReference type="PANTHER" id="PTHR35337">
    <property type="entry name" value="SLR1478 PROTEIN"/>
    <property type="match status" value="1"/>
</dbReference>
<dbReference type="Pfam" id="PF01944">
    <property type="entry name" value="SpoIIM"/>
    <property type="match status" value="1"/>
</dbReference>
<feature type="transmembrane region" description="Helical" evidence="2">
    <location>
        <begin position="316"/>
        <end position="332"/>
    </location>
</feature>
<dbReference type="PANTHER" id="PTHR35337:SF1">
    <property type="entry name" value="SLR1478 PROTEIN"/>
    <property type="match status" value="1"/>
</dbReference>
<feature type="transmembrane region" description="Helical" evidence="2">
    <location>
        <begin position="279"/>
        <end position="304"/>
    </location>
</feature>
<proteinExistence type="predicted"/>
<keyword evidence="2" id="KW-1133">Transmembrane helix</keyword>
<keyword evidence="4" id="KW-1185">Reference proteome</keyword>
<feature type="region of interest" description="Disordered" evidence="1">
    <location>
        <begin position="20"/>
        <end position="49"/>
    </location>
</feature>
<name>A0ABZ0CT25_9BURK</name>
<evidence type="ECO:0000313" key="4">
    <source>
        <dbReference type="Proteomes" id="UP001303946"/>
    </source>
</evidence>
<reference evidence="3 4" key="1">
    <citation type="submission" date="2023-10" db="EMBL/GenBank/DDBJ databases">
        <title>Bacteria for the degradation of biodegradable plastic PBAT(Polybutylene adipate terephthalate).</title>
        <authorList>
            <person name="Weon H.-Y."/>
            <person name="Yeon J."/>
        </authorList>
    </citation>
    <scope>NUCLEOTIDE SEQUENCE [LARGE SCALE GENOMIC DNA]</scope>
    <source>
        <strain evidence="3 4">SBD 7-3</strain>
    </source>
</reference>
<dbReference type="RefSeq" id="WP_316700823.1">
    <property type="nucleotide sequence ID" value="NZ_CP136336.1"/>
</dbReference>
<dbReference type="InterPro" id="IPR002798">
    <property type="entry name" value="SpoIIM-like"/>
</dbReference>
<dbReference type="Proteomes" id="UP001303946">
    <property type="component" value="Chromosome"/>
</dbReference>
<keyword evidence="2" id="KW-0812">Transmembrane</keyword>
<feature type="compositionally biased region" description="Basic and acidic residues" evidence="1">
    <location>
        <begin position="20"/>
        <end position="39"/>
    </location>
</feature>
<accession>A0ABZ0CT25</accession>
<evidence type="ECO:0000313" key="3">
    <source>
        <dbReference type="EMBL" id="WOB08137.1"/>
    </source>
</evidence>
<sequence>MTPRLFEAQNGPLWDELEQALDRAEKRPRDKSQDKEKKAAKPAGKPKPLDGARLAELYRRACEHLALSQARAYPIHLTQRLESLTQRAHRLIYRRHDYGVARLRQLVLIDFPQAVRQQRWYLLAATLLFVVPAIAMGLACYFDPGFILHIASAEQAQEFDQMYSGSERALGRTRTASTDWQMFGYYVMHNIGIGFQCFAGGLFLGIGSVFFILFNGVFLGAVAGYLTGRGHVENFWSFVVTHGAFELTAIVLAGAAGLQLGHALLAPGRHTRLQALRRAASEAIVIVYGVIGMLVIAAAIEAFWSSARWVLPEVKYGVGGACWLFVFAYLGWQGRPARVSPSPARSVHAG</sequence>
<feature type="transmembrane region" description="Helical" evidence="2">
    <location>
        <begin position="235"/>
        <end position="258"/>
    </location>
</feature>
<keyword evidence="2" id="KW-0472">Membrane</keyword>
<protein>
    <submittedName>
        <fullName evidence="3">Stage II sporulation protein M</fullName>
    </submittedName>
</protein>
<feature type="transmembrane region" description="Helical" evidence="2">
    <location>
        <begin position="198"/>
        <end position="223"/>
    </location>
</feature>
<gene>
    <name evidence="3" type="ORF">RXV79_24955</name>
</gene>
<evidence type="ECO:0000256" key="2">
    <source>
        <dbReference type="SAM" id="Phobius"/>
    </source>
</evidence>